<gene>
    <name evidence="1" type="ORF">GIL414_LOCUS67996</name>
</gene>
<organism evidence="1 2">
    <name type="scientific">Rotaria magnacalcarata</name>
    <dbReference type="NCBI Taxonomy" id="392030"/>
    <lineage>
        <taxon>Eukaryota</taxon>
        <taxon>Metazoa</taxon>
        <taxon>Spiralia</taxon>
        <taxon>Gnathifera</taxon>
        <taxon>Rotifera</taxon>
        <taxon>Eurotatoria</taxon>
        <taxon>Bdelloidea</taxon>
        <taxon>Philodinida</taxon>
        <taxon>Philodinidae</taxon>
        <taxon>Rotaria</taxon>
    </lineage>
</organism>
<protein>
    <submittedName>
        <fullName evidence="1">Uncharacterized protein</fullName>
    </submittedName>
</protein>
<accession>A0A8S3H6E4</accession>
<comment type="caution">
    <text evidence="1">The sequence shown here is derived from an EMBL/GenBank/DDBJ whole genome shotgun (WGS) entry which is preliminary data.</text>
</comment>
<dbReference type="AlphaFoldDB" id="A0A8S3H6E4"/>
<reference evidence="1" key="1">
    <citation type="submission" date="2021-02" db="EMBL/GenBank/DDBJ databases">
        <authorList>
            <person name="Nowell W R."/>
        </authorList>
    </citation>
    <scope>NUCLEOTIDE SEQUENCE</scope>
</reference>
<evidence type="ECO:0000313" key="1">
    <source>
        <dbReference type="EMBL" id="CAF5176906.1"/>
    </source>
</evidence>
<sequence>MSRSQNKVYFLPCLAIKFAPCESGDFGLNSTWLGGLAPTVGRCSPNDGGCNLIIPTNFNITRRNNQSTINGVNVYIYGSFEISSWVSYFFHLSHAFLRLRW</sequence>
<evidence type="ECO:0000313" key="2">
    <source>
        <dbReference type="Proteomes" id="UP000681720"/>
    </source>
</evidence>
<dbReference type="EMBL" id="CAJOBJ010327106">
    <property type="protein sequence ID" value="CAF5176906.1"/>
    <property type="molecule type" value="Genomic_DNA"/>
</dbReference>
<dbReference type="Proteomes" id="UP000681720">
    <property type="component" value="Unassembled WGS sequence"/>
</dbReference>
<name>A0A8S3H6E4_9BILA</name>
<proteinExistence type="predicted"/>